<dbReference type="RefSeq" id="WP_321566025.1">
    <property type="nucleotide sequence ID" value="NZ_CP139558.1"/>
</dbReference>
<dbReference type="PANTHER" id="PTHR43280:SF32">
    <property type="entry name" value="TRANSCRIPTIONAL REGULATORY PROTEIN"/>
    <property type="match status" value="1"/>
</dbReference>
<dbReference type="Pfam" id="PF12833">
    <property type="entry name" value="HTH_18"/>
    <property type="match status" value="1"/>
</dbReference>
<dbReference type="EMBL" id="CP139558">
    <property type="protein sequence ID" value="WPU96939.1"/>
    <property type="molecule type" value="Genomic_DNA"/>
</dbReference>
<evidence type="ECO:0000256" key="1">
    <source>
        <dbReference type="ARBA" id="ARBA00023015"/>
    </source>
</evidence>
<keyword evidence="3" id="KW-0804">Transcription</keyword>
<protein>
    <submittedName>
        <fullName evidence="5">Helix-turn-helix domain-containing protein</fullName>
    </submittedName>
</protein>
<evidence type="ECO:0000259" key="4">
    <source>
        <dbReference type="PROSITE" id="PS01124"/>
    </source>
</evidence>
<keyword evidence="2" id="KW-0238">DNA-binding</keyword>
<sequence>MNAPNETALINPLTNALAFKVFQFRDDQYFKNLNCFNFYTVILIRKGSGQVIFDLAKYDFDENTLIRFPVYVPFQLNSNGLLEGVLLQFHPDFFWNHRYQKDLPYKQALFKNIDEVPLLKIDEEEMAKLLYPLDNLLSEVQSDRLGRYDITIAWTKIFMIYASRIKMAKGTKTRTVETEAPYIIRKLIDAVEEHFYSKHRPADYAALLNVTMKKLNRVARQHLSKTIGDMISERLIAQAKYELYVGGKPVKQIARELGFRDVSYFSRFFKMRTATSPHVYRESFRKDRGDPA</sequence>
<organism evidence="5 6">
    <name type="scientific">Mucilaginibacter sabulilitoris</name>
    <dbReference type="NCBI Taxonomy" id="1173583"/>
    <lineage>
        <taxon>Bacteria</taxon>
        <taxon>Pseudomonadati</taxon>
        <taxon>Bacteroidota</taxon>
        <taxon>Sphingobacteriia</taxon>
        <taxon>Sphingobacteriales</taxon>
        <taxon>Sphingobacteriaceae</taxon>
        <taxon>Mucilaginibacter</taxon>
    </lineage>
</organism>
<dbReference type="InterPro" id="IPR018060">
    <property type="entry name" value="HTH_AraC"/>
</dbReference>
<dbReference type="PROSITE" id="PS01124">
    <property type="entry name" value="HTH_ARAC_FAMILY_2"/>
    <property type="match status" value="1"/>
</dbReference>
<reference evidence="5 6" key="1">
    <citation type="submission" date="2023-11" db="EMBL/GenBank/DDBJ databases">
        <title>Analysis of the Genomes of Mucilaginibacter gossypii cycad 4 and M. sabulilitoris SNA2: microbes with the potential for plant growth promotion.</title>
        <authorList>
            <person name="Hirsch A.M."/>
            <person name="Humm E."/>
            <person name="Rubbi M."/>
            <person name="Del Vecchio G."/>
            <person name="Ha S.M."/>
            <person name="Pellegrini M."/>
            <person name="Gunsalus R.P."/>
        </authorList>
    </citation>
    <scope>NUCLEOTIDE SEQUENCE [LARGE SCALE GENOMIC DNA]</scope>
    <source>
        <strain evidence="5 6">SNA2</strain>
    </source>
</reference>
<dbReference type="Gene3D" id="1.10.10.60">
    <property type="entry name" value="Homeodomain-like"/>
    <property type="match status" value="1"/>
</dbReference>
<evidence type="ECO:0000313" key="5">
    <source>
        <dbReference type="EMBL" id="WPU96939.1"/>
    </source>
</evidence>
<gene>
    <name evidence="5" type="ORF">SNE25_15565</name>
</gene>
<evidence type="ECO:0000256" key="3">
    <source>
        <dbReference type="ARBA" id="ARBA00023163"/>
    </source>
</evidence>
<keyword evidence="1" id="KW-0805">Transcription regulation</keyword>
<dbReference type="InterPro" id="IPR009057">
    <property type="entry name" value="Homeodomain-like_sf"/>
</dbReference>
<dbReference type="SUPFAM" id="SSF46689">
    <property type="entry name" value="Homeodomain-like"/>
    <property type="match status" value="1"/>
</dbReference>
<evidence type="ECO:0000313" key="6">
    <source>
        <dbReference type="Proteomes" id="UP001324380"/>
    </source>
</evidence>
<dbReference type="PANTHER" id="PTHR43280">
    <property type="entry name" value="ARAC-FAMILY TRANSCRIPTIONAL REGULATOR"/>
    <property type="match status" value="1"/>
</dbReference>
<dbReference type="SMART" id="SM00342">
    <property type="entry name" value="HTH_ARAC"/>
    <property type="match status" value="1"/>
</dbReference>
<keyword evidence="6" id="KW-1185">Reference proteome</keyword>
<feature type="domain" description="HTH araC/xylS-type" evidence="4">
    <location>
        <begin position="185"/>
        <end position="283"/>
    </location>
</feature>
<name>A0ABZ0TVJ0_9SPHI</name>
<dbReference type="Proteomes" id="UP001324380">
    <property type="component" value="Chromosome"/>
</dbReference>
<proteinExistence type="predicted"/>
<accession>A0ABZ0TVJ0</accession>
<evidence type="ECO:0000256" key="2">
    <source>
        <dbReference type="ARBA" id="ARBA00023125"/>
    </source>
</evidence>